<feature type="compositionally biased region" description="Basic residues" evidence="6">
    <location>
        <begin position="309"/>
        <end position="338"/>
    </location>
</feature>
<keyword evidence="4" id="KW-0175">Coiled coil</keyword>
<organism evidence="7 8">
    <name type="scientific">Gracilariopsis chorda</name>
    <dbReference type="NCBI Taxonomy" id="448386"/>
    <lineage>
        <taxon>Eukaryota</taxon>
        <taxon>Rhodophyta</taxon>
        <taxon>Florideophyceae</taxon>
        <taxon>Rhodymeniophycidae</taxon>
        <taxon>Gracilariales</taxon>
        <taxon>Gracilariaceae</taxon>
        <taxon>Gracilariopsis</taxon>
    </lineage>
</organism>
<dbReference type="Pfam" id="PF05890">
    <property type="entry name" value="Ebp2"/>
    <property type="match status" value="1"/>
</dbReference>
<accession>A0A2V3IHX3</accession>
<evidence type="ECO:0000313" key="7">
    <source>
        <dbReference type="EMBL" id="PXF41659.1"/>
    </source>
</evidence>
<dbReference type="AlphaFoldDB" id="A0A2V3IHX3"/>
<feature type="compositionally biased region" description="Polar residues" evidence="6">
    <location>
        <begin position="299"/>
        <end position="308"/>
    </location>
</feature>
<dbReference type="EMBL" id="NBIV01000205">
    <property type="protein sequence ID" value="PXF41659.1"/>
    <property type="molecule type" value="Genomic_DNA"/>
</dbReference>
<evidence type="ECO:0000256" key="1">
    <source>
        <dbReference type="ARBA" id="ARBA00004604"/>
    </source>
</evidence>
<keyword evidence="5" id="KW-0539">Nucleus</keyword>
<dbReference type="GO" id="GO:0030687">
    <property type="term" value="C:preribosome, large subunit precursor"/>
    <property type="evidence" value="ECO:0007669"/>
    <property type="project" value="TreeGrafter"/>
</dbReference>
<comment type="similarity">
    <text evidence="2">Belongs to the EBP2 family.</text>
</comment>
<name>A0A2V3IHX3_9FLOR</name>
<evidence type="ECO:0000256" key="4">
    <source>
        <dbReference type="ARBA" id="ARBA00023054"/>
    </source>
</evidence>
<keyword evidence="8" id="KW-1185">Reference proteome</keyword>
<dbReference type="PANTHER" id="PTHR13028">
    <property type="entry name" value="RRNA PROCESSING PROTEIN EBNA1-BINDING PROTEIN-RELATED"/>
    <property type="match status" value="1"/>
</dbReference>
<dbReference type="InterPro" id="IPR008610">
    <property type="entry name" value="Ebp2"/>
</dbReference>
<dbReference type="GO" id="GO:0006364">
    <property type="term" value="P:rRNA processing"/>
    <property type="evidence" value="ECO:0007669"/>
    <property type="project" value="TreeGrafter"/>
</dbReference>
<feature type="compositionally biased region" description="Basic and acidic residues" evidence="6">
    <location>
        <begin position="259"/>
        <end position="268"/>
    </location>
</feature>
<reference evidence="7 8" key="1">
    <citation type="journal article" date="2018" name="Mol. Biol. Evol.">
        <title>Analysis of the draft genome of the red seaweed Gracilariopsis chorda provides insights into genome size evolution in Rhodophyta.</title>
        <authorList>
            <person name="Lee J."/>
            <person name="Yang E.C."/>
            <person name="Graf L."/>
            <person name="Yang J.H."/>
            <person name="Qiu H."/>
            <person name="Zel Zion U."/>
            <person name="Chan C.X."/>
            <person name="Stephens T.G."/>
            <person name="Weber A.P.M."/>
            <person name="Boo G.H."/>
            <person name="Boo S.M."/>
            <person name="Kim K.M."/>
            <person name="Shin Y."/>
            <person name="Jung M."/>
            <person name="Lee S.J."/>
            <person name="Yim H.S."/>
            <person name="Lee J.H."/>
            <person name="Bhattacharya D."/>
            <person name="Yoon H.S."/>
        </authorList>
    </citation>
    <scope>NUCLEOTIDE SEQUENCE [LARGE SCALE GENOMIC DNA]</scope>
    <source>
        <strain evidence="7 8">SKKU-2015</strain>
        <tissue evidence="7">Whole body</tissue>
    </source>
</reference>
<keyword evidence="3" id="KW-0690">Ribosome biogenesis</keyword>
<dbReference type="Proteomes" id="UP000247409">
    <property type="component" value="Unassembled WGS sequence"/>
</dbReference>
<feature type="compositionally biased region" description="Basic and acidic residues" evidence="6">
    <location>
        <begin position="283"/>
        <end position="293"/>
    </location>
</feature>
<feature type="compositionally biased region" description="Acidic residues" evidence="6">
    <location>
        <begin position="240"/>
        <end position="258"/>
    </location>
</feature>
<dbReference type="OrthoDB" id="5299at2759"/>
<dbReference type="GO" id="GO:0005730">
    <property type="term" value="C:nucleolus"/>
    <property type="evidence" value="ECO:0007669"/>
    <property type="project" value="UniProtKB-SubCell"/>
</dbReference>
<gene>
    <name evidence="7" type="ORF">BWQ96_08670</name>
</gene>
<protein>
    <submittedName>
        <fullName evidence="7">Putative rRNA-processing protein EBP2-like</fullName>
    </submittedName>
</protein>
<evidence type="ECO:0000256" key="3">
    <source>
        <dbReference type="ARBA" id="ARBA00022517"/>
    </source>
</evidence>
<dbReference type="PANTHER" id="PTHR13028:SF0">
    <property type="entry name" value="RRNA-PROCESSING PROTEIN EBP2-RELATED"/>
    <property type="match status" value="1"/>
</dbReference>
<evidence type="ECO:0000256" key="2">
    <source>
        <dbReference type="ARBA" id="ARBA00007336"/>
    </source>
</evidence>
<dbReference type="STRING" id="448386.A0A2V3IHX3"/>
<dbReference type="GO" id="GO:0034399">
    <property type="term" value="C:nuclear periphery"/>
    <property type="evidence" value="ECO:0007669"/>
    <property type="project" value="TreeGrafter"/>
</dbReference>
<evidence type="ECO:0000256" key="5">
    <source>
        <dbReference type="ARBA" id="ARBA00023242"/>
    </source>
</evidence>
<sequence>MLKTAWTVLLPNPNQTEVVPKVVTMAKVPQILTHLIFTKLVGIGDHSDESDEDAPLEAIAVSKLPSQTIELMANDEAAMEKKLSEIALFVDVPGKNALPFSESLVLTMPLKQKLSDKLALDDLEREKKFAELTTEAVHTGLDKLREQKIKFRRPDDYFAEMVKSDAQMAKIKTKILQQKEKIEAAETRRNNRDINKNRKKVRAEQKEREQEKKRKAKEEIATYSRLRKQRLKQREQGGAMEDDDEEFPIDLLDVEQLDSENRFQDHSDVASGKKKAWRPSDAPGEKQGRESIRNKFRTSKQSNGQHGQKMSRTKGGIQKRKGKKKRLGKSRRVASKKS</sequence>
<feature type="region of interest" description="Disordered" evidence="6">
    <location>
        <begin position="184"/>
        <end position="338"/>
    </location>
</feature>
<evidence type="ECO:0000313" key="8">
    <source>
        <dbReference type="Proteomes" id="UP000247409"/>
    </source>
</evidence>
<feature type="compositionally biased region" description="Basic and acidic residues" evidence="6">
    <location>
        <begin position="184"/>
        <end position="220"/>
    </location>
</feature>
<comment type="caution">
    <text evidence="7">The sequence shown here is derived from an EMBL/GenBank/DDBJ whole genome shotgun (WGS) entry which is preliminary data.</text>
</comment>
<proteinExistence type="inferred from homology"/>
<evidence type="ECO:0000256" key="6">
    <source>
        <dbReference type="SAM" id="MobiDB-lite"/>
    </source>
</evidence>
<dbReference type="GO" id="GO:0042273">
    <property type="term" value="P:ribosomal large subunit biogenesis"/>
    <property type="evidence" value="ECO:0007669"/>
    <property type="project" value="TreeGrafter"/>
</dbReference>
<comment type="subcellular location">
    <subcellularLocation>
        <location evidence="1">Nucleus</location>
        <location evidence="1">Nucleolus</location>
    </subcellularLocation>
</comment>